<evidence type="ECO:0000256" key="7">
    <source>
        <dbReference type="SAM" id="MobiDB-lite"/>
    </source>
</evidence>
<dbReference type="PROSITE" id="PS50082">
    <property type="entry name" value="WD_REPEATS_2"/>
    <property type="match status" value="1"/>
</dbReference>
<dbReference type="AlphaFoldDB" id="A0A4V3XID3"/>
<keyword evidence="4" id="KW-0498">Mitosis</keyword>
<dbReference type="PANTHER" id="PTHR19918:SF8">
    <property type="entry name" value="FI02843P"/>
    <property type="match status" value="1"/>
</dbReference>
<keyword evidence="2" id="KW-0132">Cell division</keyword>
<keyword evidence="5" id="KW-0131">Cell cycle</keyword>
<evidence type="ECO:0000256" key="4">
    <source>
        <dbReference type="ARBA" id="ARBA00022776"/>
    </source>
</evidence>
<keyword evidence="1 6" id="KW-0853">WD repeat</keyword>
<dbReference type="InterPro" id="IPR015943">
    <property type="entry name" value="WD40/YVTN_repeat-like_dom_sf"/>
</dbReference>
<dbReference type="GO" id="GO:1990757">
    <property type="term" value="F:ubiquitin ligase activator activity"/>
    <property type="evidence" value="ECO:0007669"/>
    <property type="project" value="TreeGrafter"/>
</dbReference>
<protein>
    <submittedName>
        <fullName evidence="8">Uncharacterized protein</fullName>
    </submittedName>
</protein>
<dbReference type="SMART" id="SM00320">
    <property type="entry name" value="WD40"/>
    <property type="match status" value="4"/>
</dbReference>
<dbReference type="PROSITE" id="PS50294">
    <property type="entry name" value="WD_REPEATS_REGION"/>
    <property type="match status" value="1"/>
</dbReference>
<dbReference type="InterPro" id="IPR036322">
    <property type="entry name" value="WD40_repeat_dom_sf"/>
</dbReference>
<dbReference type="OrthoDB" id="10263272at2759"/>
<name>A0A4V3XID3_9APHY</name>
<keyword evidence="3" id="KW-0677">Repeat</keyword>
<dbReference type="SUPFAM" id="SSF50978">
    <property type="entry name" value="WD40 repeat-like"/>
    <property type="match status" value="1"/>
</dbReference>
<keyword evidence="9" id="KW-1185">Reference proteome</keyword>
<dbReference type="GO" id="GO:0005680">
    <property type="term" value="C:anaphase-promoting complex"/>
    <property type="evidence" value="ECO:0007669"/>
    <property type="project" value="TreeGrafter"/>
</dbReference>
<dbReference type="PANTHER" id="PTHR19918">
    <property type="entry name" value="CELL DIVISION CYCLE 20 CDC20 FIZZY -RELATED"/>
    <property type="match status" value="1"/>
</dbReference>
<evidence type="ECO:0000256" key="6">
    <source>
        <dbReference type="PROSITE-ProRule" id="PRU00221"/>
    </source>
</evidence>
<proteinExistence type="predicted"/>
<reference evidence="8 9" key="1">
    <citation type="submission" date="2019-02" db="EMBL/GenBank/DDBJ databases">
        <title>Genome sequencing of the rare red list fungi Antrodiella citrinella (Flaviporus citrinellus).</title>
        <authorList>
            <person name="Buettner E."/>
            <person name="Kellner H."/>
        </authorList>
    </citation>
    <scope>NUCLEOTIDE SEQUENCE [LARGE SCALE GENOMIC DNA]</scope>
    <source>
        <strain evidence="8 9">DSM 108506</strain>
    </source>
</reference>
<organism evidence="8 9">
    <name type="scientific">Antrodiella citrinella</name>
    <dbReference type="NCBI Taxonomy" id="2447956"/>
    <lineage>
        <taxon>Eukaryota</taxon>
        <taxon>Fungi</taxon>
        <taxon>Dikarya</taxon>
        <taxon>Basidiomycota</taxon>
        <taxon>Agaricomycotina</taxon>
        <taxon>Agaricomycetes</taxon>
        <taxon>Polyporales</taxon>
        <taxon>Steccherinaceae</taxon>
        <taxon>Antrodiella</taxon>
    </lineage>
</organism>
<accession>A0A4V3XID3</accession>
<evidence type="ECO:0000256" key="3">
    <source>
        <dbReference type="ARBA" id="ARBA00022737"/>
    </source>
</evidence>
<evidence type="ECO:0000256" key="1">
    <source>
        <dbReference type="ARBA" id="ARBA00022574"/>
    </source>
</evidence>
<dbReference type="Gene3D" id="2.130.10.10">
    <property type="entry name" value="YVTN repeat-like/Quinoprotein amine dehydrogenase"/>
    <property type="match status" value="1"/>
</dbReference>
<dbReference type="GO" id="GO:1905786">
    <property type="term" value="P:positive regulation of anaphase-promoting complex-dependent catabolic process"/>
    <property type="evidence" value="ECO:0007669"/>
    <property type="project" value="TreeGrafter"/>
</dbReference>
<feature type="region of interest" description="Disordered" evidence="7">
    <location>
        <begin position="15"/>
        <end position="40"/>
    </location>
</feature>
<evidence type="ECO:0000313" key="8">
    <source>
        <dbReference type="EMBL" id="THH28763.1"/>
    </source>
</evidence>
<gene>
    <name evidence="8" type="ORF">EUX98_g5428</name>
</gene>
<sequence>MDPFLTYHTSQLYESSDRTMSRSATPDFGSPTRPRLGGSLSYGSIPSSPISGISNIGLPDPAGLALMRSASLDGSRFSSPSTVPLAPESASLNMRAKVDVDFNVSAEDAAAGCFPASWSEYNVVLFGRGNRVYYKNLLTNSEQVIQLCKVRDNYGSLKLIDSGGKDQPGIVALSTSKGYIQLWDLMGKKMTTQWHTTGVTAMKWNGPVLTVGGPRGAIRHFDIRVPSEKLKESAKRITRHQASICGLSWQNEGKLYASADESGLVHVWDARQNAPLDIGELIQRRKKIQHKGAVTALAWSPWHGKVLATGDSAPDHTGTVRIWNVNGSCSTGDLSNFLEFDAEVTSLHFSPHCKELLSTHGPGKSTFTPERQVYDETLDDTVTVASSTIPSKVANSVLVHAYPSLRHVTTQKVSEKSLAGSLLSPSGQRLLLAIPEESKLKIWDVWGKPNLKRQGSKLSEGSIIR</sequence>
<dbReference type="GO" id="GO:0031145">
    <property type="term" value="P:anaphase-promoting complex-dependent catabolic process"/>
    <property type="evidence" value="ECO:0007669"/>
    <property type="project" value="TreeGrafter"/>
</dbReference>
<dbReference type="InterPro" id="IPR001680">
    <property type="entry name" value="WD40_rpt"/>
</dbReference>
<dbReference type="GO" id="GO:0051301">
    <property type="term" value="P:cell division"/>
    <property type="evidence" value="ECO:0007669"/>
    <property type="project" value="UniProtKB-KW"/>
</dbReference>
<dbReference type="GO" id="GO:0010997">
    <property type="term" value="F:anaphase-promoting complex binding"/>
    <property type="evidence" value="ECO:0007669"/>
    <property type="project" value="InterPro"/>
</dbReference>
<dbReference type="Pfam" id="PF00400">
    <property type="entry name" value="WD40"/>
    <property type="match status" value="2"/>
</dbReference>
<dbReference type="Proteomes" id="UP000308730">
    <property type="component" value="Unassembled WGS sequence"/>
</dbReference>
<feature type="repeat" description="WD" evidence="6">
    <location>
        <begin position="237"/>
        <end position="278"/>
    </location>
</feature>
<dbReference type="EMBL" id="SGPM01000159">
    <property type="protein sequence ID" value="THH28763.1"/>
    <property type="molecule type" value="Genomic_DNA"/>
</dbReference>
<dbReference type="InterPro" id="IPR033010">
    <property type="entry name" value="Cdc20/Fizzy"/>
</dbReference>
<evidence type="ECO:0000313" key="9">
    <source>
        <dbReference type="Proteomes" id="UP000308730"/>
    </source>
</evidence>
<evidence type="ECO:0000256" key="2">
    <source>
        <dbReference type="ARBA" id="ARBA00022618"/>
    </source>
</evidence>
<evidence type="ECO:0000256" key="5">
    <source>
        <dbReference type="ARBA" id="ARBA00023306"/>
    </source>
</evidence>
<comment type="caution">
    <text evidence="8">The sequence shown here is derived from an EMBL/GenBank/DDBJ whole genome shotgun (WGS) entry which is preliminary data.</text>
</comment>